<evidence type="ECO:0000256" key="1">
    <source>
        <dbReference type="ARBA" id="ARBA00004651"/>
    </source>
</evidence>
<feature type="transmembrane region" description="Helical" evidence="6">
    <location>
        <begin position="265"/>
        <end position="283"/>
    </location>
</feature>
<comment type="caution">
    <text evidence="8">The sequence shown here is derived from an EMBL/GenBank/DDBJ whole genome shotgun (WGS) entry which is preliminary data.</text>
</comment>
<dbReference type="PANTHER" id="PTHR35007">
    <property type="entry name" value="INTEGRAL MEMBRANE PROTEIN-RELATED"/>
    <property type="match status" value="1"/>
</dbReference>
<dbReference type="Proteomes" id="UP001500909">
    <property type="component" value="Unassembled WGS sequence"/>
</dbReference>
<sequence length="330" mass="33682">MTAQLAPDAMTPVCAALLCAGAGLWTVAGRNDSVRRARLLLAGGQASALGHAVRRPGAGRRPRPGRLQAYGERTALRARSWAARLARLGHALWCLPLGAGLGLLGQSLLPPALGVLAVPIAHRWLCGRAAQRERDRRRDHVIALCAAAAAELRSGRQPGQALLLAGTEAARDTGPSGAGPGGLGEPGAAVLAAARYGGDVPAALREAARLPGAEGLTGVAACWQVAVEGGVGLAAGIDRVTAGLRAQRHQQADLSAQLAGARTTALMLALLPAFGLLMGSALGADPLRVLLHTPVGWGLLAVGGLLEWAGILWTIRIVRAAEGRRADGGR</sequence>
<evidence type="ECO:0000313" key="8">
    <source>
        <dbReference type="EMBL" id="GAA0496688.1"/>
    </source>
</evidence>
<proteinExistence type="predicted"/>
<evidence type="ECO:0000256" key="5">
    <source>
        <dbReference type="ARBA" id="ARBA00023136"/>
    </source>
</evidence>
<evidence type="ECO:0000256" key="6">
    <source>
        <dbReference type="SAM" id="Phobius"/>
    </source>
</evidence>
<keyword evidence="5 6" id="KW-0472">Membrane</keyword>
<organism evidence="8 9">
    <name type="scientific">Streptomyces olivaceiscleroticus</name>
    <dbReference type="NCBI Taxonomy" id="68245"/>
    <lineage>
        <taxon>Bacteria</taxon>
        <taxon>Bacillati</taxon>
        <taxon>Actinomycetota</taxon>
        <taxon>Actinomycetes</taxon>
        <taxon>Kitasatosporales</taxon>
        <taxon>Streptomycetaceae</taxon>
        <taxon>Streptomyces</taxon>
    </lineage>
</organism>
<accession>A0ABN1BFH3</accession>
<keyword evidence="3 6" id="KW-0812">Transmembrane</keyword>
<dbReference type="RefSeq" id="WP_346099791.1">
    <property type="nucleotide sequence ID" value="NZ_BAAABY010000057.1"/>
</dbReference>
<gene>
    <name evidence="8" type="ORF">GCM10010361_72770</name>
</gene>
<dbReference type="PANTHER" id="PTHR35007:SF4">
    <property type="entry name" value="CONSERVED TRANSMEMBRANE PROTEIN-RELATED"/>
    <property type="match status" value="1"/>
</dbReference>
<name>A0ABN1BFH3_9ACTN</name>
<evidence type="ECO:0000313" key="9">
    <source>
        <dbReference type="Proteomes" id="UP001500909"/>
    </source>
</evidence>
<evidence type="ECO:0000256" key="3">
    <source>
        <dbReference type="ARBA" id="ARBA00022692"/>
    </source>
</evidence>
<protein>
    <submittedName>
        <fullName evidence="8">Type II secretion system F family protein</fullName>
    </submittedName>
</protein>
<evidence type="ECO:0000259" key="7">
    <source>
        <dbReference type="Pfam" id="PF00482"/>
    </source>
</evidence>
<dbReference type="Pfam" id="PF00482">
    <property type="entry name" value="T2SSF"/>
    <property type="match status" value="1"/>
</dbReference>
<reference evidence="8 9" key="1">
    <citation type="journal article" date="2019" name="Int. J. Syst. Evol. Microbiol.">
        <title>The Global Catalogue of Microorganisms (GCM) 10K type strain sequencing project: providing services to taxonomists for standard genome sequencing and annotation.</title>
        <authorList>
            <consortium name="The Broad Institute Genomics Platform"/>
            <consortium name="The Broad Institute Genome Sequencing Center for Infectious Disease"/>
            <person name="Wu L."/>
            <person name="Ma J."/>
        </authorList>
    </citation>
    <scope>NUCLEOTIDE SEQUENCE [LARGE SCALE GENOMIC DNA]</scope>
    <source>
        <strain evidence="8 9">JCM 4805</strain>
    </source>
</reference>
<keyword evidence="4 6" id="KW-1133">Transmembrane helix</keyword>
<keyword evidence="9" id="KW-1185">Reference proteome</keyword>
<feature type="domain" description="Type II secretion system protein GspF" evidence="7">
    <location>
        <begin position="149"/>
        <end position="278"/>
    </location>
</feature>
<feature type="transmembrane region" description="Helical" evidence="6">
    <location>
        <begin position="295"/>
        <end position="315"/>
    </location>
</feature>
<evidence type="ECO:0000256" key="4">
    <source>
        <dbReference type="ARBA" id="ARBA00022989"/>
    </source>
</evidence>
<comment type="subcellular location">
    <subcellularLocation>
        <location evidence="1">Cell membrane</location>
        <topology evidence="1">Multi-pass membrane protein</topology>
    </subcellularLocation>
</comment>
<evidence type="ECO:0000256" key="2">
    <source>
        <dbReference type="ARBA" id="ARBA00022475"/>
    </source>
</evidence>
<dbReference type="InterPro" id="IPR018076">
    <property type="entry name" value="T2SS_GspF_dom"/>
</dbReference>
<keyword evidence="2" id="KW-1003">Cell membrane</keyword>
<dbReference type="EMBL" id="BAAABY010000057">
    <property type="protein sequence ID" value="GAA0496688.1"/>
    <property type="molecule type" value="Genomic_DNA"/>
</dbReference>